<protein>
    <submittedName>
        <fullName evidence="1">Uncharacterized protein</fullName>
    </submittedName>
</protein>
<dbReference type="EMBL" id="ACBW01000152">
    <property type="protein sequence ID" value="EEF76772.1"/>
    <property type="molecule type" value="Genomic_DNA"/>
</dbReference>
<comment type="caution">
    <text evidence="1">The sequence shown here is derived from an EMBL/GenBank/DDBJ whole genome shotgun (WGS) entry which is preliminary data.</text>
</comment>
<keyword evidence="2" id="KW-1185">Reference proteome</keyword>
<name>S0FAG5_9BACT</name>
<dbReference type="AlphaFoldDB" id="S0FAG5"/>
<accession>S0FAG5</accession>
<sequence>MQKISTVSIFSFSSVIIIFTANPDYHRTGHCRHRERYRNDAGYHRFSGLQYDAVLWIFLV</sequence>
<dbReference type="HOGENOM" id="CLU_2931472_0_0_10"/>
<organism evidence="1 2">
    <name type="scientific">Phocaeicola coprophilus DSM 18228 = JCM 13818</name>
    <dbReference type="NCBI Taxonomy" id="547042"/>
    <lineage>
        <taxon>Bacteria</taxon>
        <taxon>Pseudomonadati</taxon>
        <taxon>Bacteroidota</taxon>
        <taxon>Bacteroidia</taxon>
        <taxon>Bacteroidales</taxon>
        <taxon>Bacteroidaceae</taxon>
        <taxon>Phocaeicola</taxon>
    </lineage>
</organism>
<evidence type="ECO:0000313" key="2">
    <source>
        <dbReference type="Proteomes" id="UP000014073"/>
    </source>
</evidence>
<proteinExistence type="predicted"/>
<dbReference type="STRING" id="547042.BACCOPRO_02278"/>
<reference evidence="1 2" key="1">
    <citation type="submission" date="2008-12" db="EMBL/GenBank/DDBJ databases">
        <authorList>
            <person name="Fulton L."/>
            <person name="Clifton S."/>
            <person name="Fulton B."/>
            <person name="Xu J."/>
            <person name="Minx P."/>
            <person name="Pepin K.H."/>
            <person name="Johnson M."/>
            <person name="Bhonagiri V."/>
            <person name="Nash W.E."/>
            <person name="Mardis E.R."/>
            <person name="Wilson R.K."/>
        </authorList>
    </citation>
    <scope>NUCLEOTIDE SEQUENCE [LARGE SCALE GENOMIC DNA]</scope>
    <source>
        <strain evidence="1 2">DSM 18228</strain>
    </source>
</reference>
<dbReference type="Proteomes" id="UP000014073">
    <property type="component" value="Unassembled WGS sequence"/>
</dbReference>
<evidence type="ECO:0000313" key="1">
    <source>
        <dbReference type="EMBL" id="EEF76772.1"/>
    </source>
</evidence>
<gene>
    <name evidence="1" type="ORF">BACCOPRO_02278</name>
</gene>